<keyword evidence="2" id="KW-0547">Nucleotide-binding</keyword>
<feature type="coiled-coil region" evidence="6">
    <location>
        <begin position="500"/>
        <end position="534"/>
    </location>
</feature>
<protein>
    <recommendedName>
        <fullName evidence="7">AAA+ ATPase domain-containing protein</fullName>
    </recommendedName>
</protein>
<evidence type="ECO:0000256" key="1">
    <source>
        <dbReference type="ARBA" id="ARBA00007913"/>
    </source>
</evidence>
<dbReference type="GO" id="GO:0016787">
    <property type="term" value="F:hydrolase activity"/>
    <property type="evidence" value="ECO:0007669"/>
    <property type="project" value="UniProtKB-KW"/>
</dbReference>
<keyword evidence="4" id="KW-0347">Helicase</keyword>
<dbReference type="Proteomes" id="UP000612362">
    <property type="component" value="Unassembled WGS sequence"/>
</dbReference>
<dbReference type="InterPro" id="IPR041677">
    <property type="entry name" value="DNA2/NAM7_AAA_11"/>
</dbReference>
<name>A0A8J3MZ53_9CHLR</name>
<dbReference type="Pfam" id="PF13087">
    <property type="entry name" value="AAA_12"/>
    <property type="match status" value="1"/>
</dbReference>
<proteinExistence type="inferred from homology"/>
<dbReference type="InterPro" id="IPR047187">
    <property type="entry name" value="SF1_C_Upf1"/>
</dbReference>
<dbReference type="Pfam" id="PF13086">
    <property type="entry name" value="AAA_11"/>
    <property type="match status" value="2"/>
</dbReference>
<dbReference type="InterPro" id="IPR041679">
    <property type="entry name" value="DNA2/NAM7-like_C"/>
</dbReference>
<keyword evidence="9" id="KW-1185">Reference proteome</keyword>
<reference evidence="8" key="1">
    <citation type="submission" date="2020-10" db="EMBL/GenBank/DDBJ databases">
        <title>Taxonomic study of unclassified bacteria belonging to the class Ktedonobacteria.</title>
        <authorList>
            <person name="Yabe S."/>
            <person name="Wang C.M."/>
            <person name="Zheng Y."/>
            <person name="Sakai Y."/>
            <person name="Cavaletti L."/>
            <person name="Monciardini P."/>
            <person name="Donadio S."/>
        </authorList>
    </citation>
    <scope>NUCLEOTIDE SEQUENCE</scope>
    <source>
        <strain evidence="8">SOSP1-1</strain>
    </source>
</reference>
<dbReference type="AlphaFoldDB" id="A0A8J3MZ53"/>
<evidence type="ECO:0000256" key="5">
    <source>
        <dbReference type="ARBA" id="ARBA00022840"/>
    </source>
</evidence>
<evidence type="ECO:0000256" key="6">
    <source>
        <dbReference type="SAM" id="Coils"/>
    </source>
</evidence>
<evidence type="ECO:0000256" key="2">
    <source>
        <dbReference type="ARBA" id="ARBA00022741"/>
    </source>
</evidence>
<keyword evidence="5" id="KW-0067">ATP-binding</keyword>
<accession>A0A8J3MZ53</accession>
<dbReference type="GO" id="GO:0005524">
    <property type="term" value="F:ATP binding"/>
    <property type="evidence" value="ECO:0007669"/>
    <property type="project" value="UniProtKB-KW"/>
</dbReference>
<gene>
    <name evidence="8" type="ORF">KSX_96110</name>
</gene>
<comment type="caution">
    <text evidence="8">The sequence shown here is derived from an EMBL/GenBank/DDBJ whole genome shotgun (WGS) entry which is preliminary data.</text>
</comment>
<evidence type="ECO:0000256" key="4">
    <source>
        <dbReference type="ARBA" id="ARBA00022806"/>
    </source>
</evidence>
<evidence type="ECO:0000256" key="3">
    <source>
        <dbReference type="ARBA" id="ARBA00022801"/>
    </source>
</evidence>
<dbReference type="SMART" id="SM00382">
    <property type="entry name" value="AAA"/>
    <property type="match status" value="1"/>
</dbReference>
<organism evidence="8 9">
    <name type="scientific">Ktedonospora formicarum</name>
    <dbReference type="NCBI Taxonomy" id="2778364"/>
    <lineage>
        <taxon>Bacteria</taxon>
        <taxon>Bacillati</taxon>
        <taxon>Chloroflexota</taxon>
        <taxon>Ktedonobacteria</taxon>
        <taxon>Ktedonobacterales</taxon>
        <taxon>Ktedonobacteraceae</taxon>
        <taxon>Ktedonospora</taxon>
    </lineage>
</organism>
<sequence>MATSRPQKPPSQEEVQAAVEKVLDLVIASLHKARTYPVSDGTYVGEEGRRYKYCYHFQGEETPALNDGIEVQICANALDEDGIAAQLVGVDGETMTLVVSRRLDVQLLASAQVIVDRARLYRKLKEAFLRAGVPAELDRKLLGELPCDDLIAAGEESLELLPTNFSPDGDQRQAMLRALASEVTMVLGPPGTGKTSVLAAIAYLHALYHEYRVLILSHTNVAIDNAIERLVDLLHDAGRDWYVEQQRVIRFGIARLPVFASEAYQHVAMEQVVESYLMQTQQEEERLQERCQVLRERIREHRQTHDQRQRKKRSMMRDLENQIQQVSVELNQQNTREAAACAEIDQRLAPLCPPLEAADVRFIEAQLRLREAEADVAAAAQQHQEQQTAYGRVQKLLEIFRARPVLSRLFRRVVSGESEHSYLALLHERDRVVETCWRQLIACQHEQKRASVAVYQAQREHGRLRFRVDALEAQREQITEQYQTLRAPLLTRLLQVKQQREAQTTSAANLRSQLQKWEQELQLTQEMLAKMDEAREAEKRRAIRKILENAQVVGATLTTLYLNPLLLEQEWDVIIIDEGSMAPVPAVLVAARRAIRHLIIIGDPLQLAPVCSWKEPLIKHWLGLDIFAHGGYSLEEARTGAHHSALLSYQGRMSKRICDLIRHSVYQGALKDRLPDRPLCAFGPDPEHPVVLLDTTGAKNCKTERPKAKSRLNVYHAAVVTHQAQQVLACMEESGNEAIGVITPYTLQRDLLKERFAQAGILSACRIGTIHAFQGMEFDVVILDLVDTPSYSIAPFLCGGWGSEAMRMVNVAVTRARHKLYIVAHVERILRTPDASMLQQLVRDAGRQHRVRVRRHFVDFNVTRLL</sequence>
<dbReference type="EMBL" id="BNJF01000012">
    <property type="protein sequence ID" value="GHO51448.1"/>
    <property type="molecule type" value="Genomic_DNA"/>
</dbReference>
<comment type="similarity">
    <text evidence="1">Belongs to the DNA2/NAM7 helicase family.</text>
</comment>
<dbReference type="SUPFAM" id="SSF52540">
    <property type="entry name" value="P-loop containing nucleoside triphosphate hydrolases"/>
    <property type="match status" value="1"/>
</dbReference>
<evidence type="ECO:0000313" key="9">
    <source>
        <dbReference type="Proteomes" id="UP000612362"/>
    </source>
</evidence>
<dbReference type="InterPro" id="IPR003593">
    <property type="entry name" value="AAA+_ATPase"/>
</dbReference>
<keyword evidence="6" id="KW-0175">Coiled coil</keyword>
<dbReference type="Gene3D" id="3.40.50.300">
    <property type="entry name" value="P-loop containing nucleotide triphosphate hydrolases"/>
    <property type="match status" value="3"/>
</dbReference>
<feature type="domain" description="AAA+ ATPase" evidence="7">
    <location>
        <begin position="180"/>
        <end position="605"/>
    </location>
</feature>
<dbReference type="RefSeq" id="WP_220200361.1">
    <property type="nucleotide sequence ID" value="NZ_BNJF01000012.1"/>
</dbReference>
<dbReference type="GO" id="GO:0043139">
    <property type="term" value="F:5'-3' DNA helicase activity"/>
    <property type="evidence" value="ECO:0007669"/>
    <property type="project" value="TreeGrafter"/>
</dbReference>
<dbReference type="PANTHER" id="PTHR43788">
    <property type="entry name" value="DNA2/NAM7 HELICASE FAMILY MEMBER"/>
    <property type="match status" value="1"/>
</dbReference>
<evidence type="ECO:0000313" key="8">
    <source>
        <dbReference type="EMBL" id="GHO51448.1"/>
    </source>
</evidence>
<dbReference type="PANTHER" id="PTHR43788:SF8">
    <property type="entry name" value="DNA-BINDING PROTEIN SMUBP-2"/>
    <property type="match status" value="1"/>
</dbReference>
<keyword evidence="3" id="KW-0378">Hydrolase</keyword>
<feature type="coiled-coil region" evidence="6">
    <location>
        <begin position="277"/>
        <end position="389"/>
    </location>
</feature>
<dbReference type="InterPro" id="IPR050534">
    <property type="entry name" value="Coronavir_polyprotein_1ab"/>
</dbReference>
<dbReference type="InterPro" id="IPR027417">
    <property type="entry name" value="P-loop_NTPase"/>
</dbReference>
<evidence type="ECO:0000259" key="7">
    <source>
        <dbReference type="SMART" id="SM00382"/>
    </source>
</evidence>
<dbReference type="CDD" id="cd18808">
    <property type="entry name" value="SF1_C_Upf1"/>
    <property type="match status" value="1"/>
</dbReference>